<sequence length="95" mass="10182">MRRTPAICLESFLHIVSPSAHECARYQRSRALGHTGAEFSLEVNDVLPLNRPVQRTTGVSRRGGEWEGEGSGGVGGRPVFAAVPDDTNDGYGGMI</sequence>
<comment type="caution">
    <text evidence="2">The sequence shown here is derived from an EMBL/GenBank/DDBJ whole genome shotgun (WGS) entry which is preliminary data.</text>
</comment>
<keyword evidence="3" id="KW-1185">Reference proteome</keyword>
<organism evidence="2 3">
    <name type="scientific">Kipferlia bialata</name>
    <dbReference type="NCBI Taxonomy" id="797122"/>
    <lineage>
        <taxon>Eukaryota</taxon>
        <taxon>Metamonada</taxon>
        <taxon>Carpediemonas-like organisms</taxon>
        <taxon>Kipferlia</taxon>
    </lineage>
</organism>
<feature type="region of interest" description="Disordered" evidence="1">
    <location>
        <begin position="55"/>
        <end position="95"/>
    </location>
</feature>
<dbReference type="AlphaFoldDB" id="A0A9K3GQB3"/>
<evidence type="ECO:0000256" key="1">
    <source>
        <dbReference type="SAM" id="MobiDB-lite"/>
    </source>
</evidence>
<accession>A0A9K3GQB3</accession>
<dbReference type="EMBL" id="BDIP01007737">
    <property type="protein sequence ID" value="GIQ91452.1"/>
    <property type="molecule type" value="Genomic_DNA"/>
</dbReference>
<dbReference type="Proteomes" id="UP000265618">
    <property type="component" value="Unassembled WGS sequence"/>
</dbReference>
<proteinExistence type="predicted"/>
<name>A0A9K3GQB3_9EUKA</name>
<reference evidence="2 3" key="1">
    <citation type="journal article" date="2018" name="PLoS ONE">
        <title>The draft genome of Kipferlia bialata reveals reductive genome evolution in fornicate parasites.</title>
        <authorList>
            <person name="Tanifuji G."/>
            <person name="Takabayashi S."/>
            <person name="Kume K."/>
            <person name="Takagi M."/>
            <person name="Nakayama T."/>
            <person name="Kamikawa R."/>
            <person name="Inagaki Y."/>
            <person name="Hashimoto T."/>
        </authorList>
    </citation>
    <scope>NUCLEOTIDE SEQUENCE [LARGE SCALE GENOMIC DNA]</scope>
    <source>
        <strain evidence="2">NY0173</strain>
    </source>
</reference>
<gene>
    <name evidence="2" type="ORF">KIPB_014710</name>
</gene>
<evidence type="ECO:0000313" key="2">
    <source>
        <dbReference type="EMBL" id="GIQ91452.1"/>
    </source>
</evidence>
<evidence type="ECO:0000313" key="3">
    <source>
        <dbReference type="Proteomes" id="UP000265618"/>
    </source>
</evidence>
<protein>
    <submittedName>
        <fullName evidence="2">Uncharacterized protein</fullName>
    </submittedName>
</protein>